<keyword evidence="5" id="KW-0216">Detoxification</keyword>
<evidence type="ECO:0000256" key="3">
    <source>
        <dbReference type="ARBA" id="ARBA00006401"/>
    </source>
</evidence>
<evidence type="ECO:0000256" key="11">
    <source>
        <dbReference type="ARBA" id="ARBA00023002"/>
    </source>
</evidence>
<protein>
    <recommendedName>
        <fullName evidence="4">nitric oxide dioxygenase</fullName>
        <ecNumber evidence="4">1.14.12.17</ecNumber>
    </recommendedName>
</protein>
<evidence type="ECO:0000313" key="18">
    <source>
        <dbReference type="Proteomes" id="UP001213681"/>
    </source>
</evidence>
<dbReference type="PANTHER" id="PTHR43396:SF9">
    <property type="entry name" value="NITRIC OXIDE DIOXYGENASE"/>
    <property type="match status" value="1"/>
</dbReference>
<dbReference type="InterPro" id="IPR039261">
    <property type="entry name" value="FNR_nucleotide-bd"/>
</dbReference>
<sequence>MQLADIFINFEEGLYQQGVKTPGGWKGWRKFFIANKKIESDEIIFLPSGSGRQGPTADVQASISDSPTPNHFRISVKREFATGPKPAGRVSNVLYESLPIGAELDVSMPFGDFVLYINATTPAVLISGGVGLTTMMSMLKTIVNQQGNARKVVFIHATRNGYVHAMKEGLFHIIAENPSVSRVVFYEEASAQDKKGVDYVHVGGVNLAEIKNDAVLPDADYYICGPQPFMKAQSKSLENLGVSPDRIHMEVFGSPSD</sequence>
<keyword evidence="10" id="KW-0521">NADP</keyword>
<keyword evidence="13" id="KW-0520">NAD</keyword>
<evidence type="ECO:0000256" key="4">
    <source>
        <dbReference type="ARBA" id="ARBA00012229"/>
    </source>
</evidence>
<reference evidence="17" key="2">
    <citation type="journal article" date="2023" name="IMA Fungus">
        <title>Comparative genomic study of the Penicillium genus elucidates a diverse pangenome and 15 lateral gene transfer events.</title>
        <authorList>
            <person name="Petersen C."/>
            <person name="Sorensen T."/>
            <person name="Nielsen M.R."/>
            <person name="Sondergaard T.E."/>
            <person name="Sorensen J.L."/>
            <person name="Fitzpatrick D.A."/>
            <person name="Frisvad J.C."/>
            <person name="Nielsen K.L."/>
        </authorList>
    </citation>
    <scope>NUCLEOTIDE SEQUENCE</scope>
    <source>
        <strain evidence="17">IBT 16125</strain>
    </source>
</reference>
<evidence type="ECO:0000256" key="7">
    <source>
        <dbReference type="ARBA" id="ARBA00022630"/>
    </source>
</evidence>
<evidence type="ECO:0000256" key="15">
    <source>
        <dbReference type="ARBA" id="ARBA00049433"/>
    </source>
</evidence>
<keyword evidence="9" id="KW-0274">FAD</keyword>
<evidence type="ECO:0000256" key="2">
    <source>
        <dbReference type="ARBA" id="ARBA00001974"/>
    </source>
</evidence>
<evidence type="ECO:0000256" key="1">
    <source>
        <dbReference type="ARBA" id="ARBA00001970"/>
    </source>
</evidence>
<dbReference type="EC" id="1.14.12.17" evidence="4"/>
<comment type="cofactor">
    <cofactor evidence="1">
        <name>heme b</name>
        <dbReference type="ChEBI" id="CHEBI:60344"/>
    </cofactor>
</comment>
<organism evidence="17 18">
    <name type="scientific">Penicillium daleae</name>
    <dbReference type="NCBI Taxonomy" id="63821"/>
    <lineage>
        <taxon>Eukaryota</taxon>
        <taxon>Fungi</taxon>
        <taxon>Dikarya</taxon>
        <taxon>Ascomycota</taxon>
        <taxon>Pezizomycotina</taxon>
        <taxon>Eurotiomycetes</taxon>
        <taxon>Eurotiomycetidae</taxon>
        <taxon>Eurotiales</taxon>
        <taxon>Aspergillaceae</taxon>
        <taxon>Penicillium</taxon>
    </lineage>
</organism>
<keyword evidence="7" id="KW-0285">Flavoprotein</keyword>
<dbReference type="PRINTS" id="PR00406">
    <property type="entry name" value="CYTB5RDTASE"/>
</dbReference>
<comment type="catalytic activity">
    <reaction evidence="15">
        <text>2 nitric oxide + NADPH + 2 O2 = 2 nitrate + NADP(+) + H(+)</text>
        <dbReference type="Rhea" id="RHEA:19465"/>
        <dbReference type="ChEBI" id="CHEBI:15378"/>
        <dbReference type="ChEBI" id="CHEBI:15379"/>
        <dbReference type="ChEBI" id="CHEBI:16480"/>
        <dbReference type="ChEBI" id="CHEBI:17632"/>
        <dbReference type="ChEBI" id="CHEBI:57783"/>
        <dbReference type="ChEBI" id="CHEBI:58349"/>
        <dbReference type="EC" id="1.14.12.17"/>
    </reaction>
</comment>
<dbReference type="GO" id="GO:0009636">
    <property type="term" value="P:response to toxic substance"/>
    <property type="evidence" value="ECO:0007669"/>
    <property type="project" value="UniProtKB-KW"/>
</dbReference>
<evidence type="ECO:0000256" key="14">
    <source>
        <dbReference type="ARBA" id="ARBA00048649"/>
    </source>
</evidence>
<dbReference type="Gene3D" id="3.40.50.80">
    <property type="entry name" value="Nucleotide-binding domain of ferredoxin-NADP reductase (FNR) module"/>
    <property type="match status" value="1"/>
</dbReference>
<dbReference type="Proteomes" id="UP001213681">
    <property type="component" value="Unassembled WGS sequence"/>
</dbReference>
<evidence type="ECO:0000256" key="5">
    <source>
        <dbReference type="ARBA" id="ARBA00022575"/>
    </source>
</evidence>
<gene>
    <name evidence="17" type="ORF">N7458_011092</name>
</gene>
<dbReference type="SUPFAM" id="SSF52343">
    <property type="entry name" value="Ferredoxin reductase-like, C-terminal NADP-linked domain"/>
    <property type="match status" value="1"/>
</dbReference>
<dbReference type="AlphaFoldDB" id="A0AAD6C2W1"/>
<dbReference type="RefSeq" id="XP_056763323.1">
    <property type="nucleotide sequence ID" value="XM_056914474.1"/>
</dbReference>
<keyword evidence="12" id="KW-0408">Iron</keyword>
<evidence type="ECO:0000256" key="10">
    <source>
        <dbReference type="ARBA" id="ARBA00022857"/>
    </source>
</evidence>
<evidence type="ECO:0000313" key="17">
    <source>
        <dbReference type="EMBL" id="KAJ5440094.1"/>
    </source>
</evidence>
<keyword evidence="6" id="KW-0349">Heme</keyword>
<keyword evidence="18" id="KW-1185">Reference proteome</keyword>
<dbReference type="GO" id="GO:0008941">
    <property type="term" value="F:nitric oxide dioxygenase NAD(P)H activity"/>
    <property type="evidence" value="ECO:0007669"/>
    <property type="project" value="UniProtKB-EC"/>
</dbReference>
<keyword evidence="11" id="KW-0560">Oxidoreductase</keyword>
<dbReference type="GO" id="GO:0071500">
    <property type="term" value="P:cellular response to nitrosative stress"/>
    <property type="evidence" value="ECO:0007669"/>
    <property type="project" value="TreeGrafter"/>
</dbReference>
<dbReference type="Pfam" id="PF00175">
    <property type="entry name" value="NAD_binding_1"/>
    <property type="match status" value="1"/>
</dbReference>
<dbReference type="InterPro" id="IPR017938">
    <property type="entry name" value="Riboflavin_synthase-like_b-brl"/>
</dbReference>
<comment type="similarity">
    <text evidence="3">In the C-terminal section; belongs to the flavoprotein pyridine nucleotide cytochrome reductase family.</text>
</comment>
<comment type="cofactor">
    <cofactor evidence="2">
        <name>FAD</name>
        <dbReference type="ChEBI" id="CHEBI:57692"/>
    </cofactor>
</comment>
<accession>A0AAD6C2W1</accession>
<dbReference type="GO" id="GO:0071949">
    <property type="term" value="F:FAD binding"/>
    <property type="evidence" value="ECO:0007669"/>
    <property type="project" value="TreeGrafter"/>
</dbReference>
<name>A0AAD6C2W1_9EURO</name>
<dbReference type="GO" id="GO:0046872">
    <property type="term" value="F:metal ion binding"/>
    <property type="evidence" value="ECO:0007669"/>
    <property type="project" value="UniProtKB-KW"/>
</dbReference>
<evidence type="ECO:0000256" key="12">
    <source>
        <dbReference type="ARBA" id="ARBA00023004"/>
    </source>
</evidence>
<dbReference type="FunFam" id="3.40.50.80:FF:000010">
    <property type="entry name" value="Flavohemoprotein"/>
    <property type="match status" value="1"/>
</dbReference>
<dbReference type="InterPro" id="IPR001433">
    <property type="entry name" value="OxRdtase_FAD/NAD-bd"/>
</dbReference>
<evidence type="ECO:0000256" key="6">
    <source>
        <dbReference type="ARBA" id="ARBA00022617"/>
    </source>
</evidence>
<feature type="domain" description="Oxidoreductase FAD/NAD(P)-binding" evidence="16">
    <location>
        <begin position="125"/>
        <end position="234"/>
    </location>
</feature>
<keyword evidence="8" id="KW-0479">Metal-binding</keyword>
<dbReference type="GO" id="GO:0046210">
    <property type="term" value="P:nitric oxide catabolic process"/>
    <property type="evidence" value="ECO:0007669"/>
    <property type="project" value="TreeGrafter"/>
</dbReference>
<dbReference type="Gene3D" id="2.40.30.10">
    <property type="entry name" value="Translation factors"/>
    <property type="match status" value="1"/>
</dbReference>
<comment type="catalytic activity">
    <reaction evidence="14">
        <text>2 nitric oxide + NADH + 2 O2 = 2 nitrate + NAD(+) + H(+)</text>
        <dbReference type="Rhea" id="RHEA:19469"/>
        <dbReference type="ChEBI" id="CHEBI:15378"/>
        <dbReference type="ChEBI" id="CHEBI:15379"/>
        <dbReference type="ChEBI" id="CHEBI:16480"/>
        <dbReference type="ChEBI" id="CHEBI:17632"/>
        <dbReference type="ChEBI" id="CHEBI:57540"/>
        <dbReference type="ChEBI" id="CHEBI:57945"/>
        <dbReference type="EC" id="1.14.12.17"/>
    </reaction>
</comment>
<dbReference type="CDD" id="cd06184">
    <property type="entry name" value="flavohem_like_fad_nad_binding"/>
    <property type="match status" value="1"/>
</dbReference>
<evidence type="ECO:0000256" key="13">
    <source>
        <dbReference type="ARBA" id="ARBA00023027"/>
    </source>
</evidence>
<comment type="caution">
    <text evidence="17">The sequence shown here is derived from an EMBL/GenBank/DDBJ whole genome shotgun (WGS) entry which is preliminary data.</text>
</comment>
<evidence type="ECO:0000256" key="9">
    <source>
        <dbReference type="ARBA" id="ARBA00022827"/>
    </source>
</evidence>
<evidence type="ECO:0000259" key="16">
    <source>
        <dbReference type="Pfam" id="PF00175"/>
    </source>
</evidence>
<proteinExistence type="inferred from homology"/>
<dbReference type="GeneID" id="81604717"/>
<dbReference type="EMBL" id="JAPVEA010000008">
    <property type="protein sequence ID" value="KAJ5440094.1"/>
    <property type="molecule type" value="Genomic_DNA"/>
</dbReference>
<reference evidence="17" key="1">
    <citation type="submission" date="2022-12" db="EMBL/GenBank/DDBJ databases">
        <authorList>
            <person name="Petersen C."/>
        </authorList>
    </citation>
    <scope>NUCLEOTIDE SEQUENCE</scope>
    <source>
        <strain evidence="17">IBT 16125</strain>
    </source>
</reference>
<evidence type="ECO:0000256" key="8">
    <source>
        <dbReference type="ARBA" id="ARBA00022723"/>
    </source>
</evidence>
<dbReference type="SUPFAM" id="SSF63380">
    <property type="entry name" value="Riboflavin synthase domain-like"/>
    <property type="match status" value="1"/>
</dbReference>
<dbReference type="PANTHER" id="PTHR43396">
    <property type="entry name" value="FLAVOHEMOPROTEIN"/>
    <property type="match status" value="1"/>
</dbReference>